<keyword evidence="1" id="KW-0436">Ligase</keyword>
<dbReference type="AlphaFoldDB" id="A0AA36IBV8"/>
<dbReference type="Pfam" id="PF00120">
    <property type="entry name" value="Gln-synt_C"/>
    <property type="match status" value="1"/>
</dbReference>
<dbReference type="GO" id="GO:0005524">
    <property type="term" value="F:ATP binding"/>
    <property type="evidence" value="ECO:0007669"/>
    <property type="project" value="UniProtKB-KW"/>
</dbReference>
<dbReference type="PANTHER" id="PTHR43785:SF14">
    <property type="entry name" value="GLUTAMINE SYNTHETASE"/>
    <property type="match status" value="1"/>
</dbReference>
<dbReference type="PROSITE" id="PS51986">
    <property type="entry name" value="GS_BETA_GRASP"/>
    <property type="match status" value="1"/>
</dbReference>
<evidence type="ECO:0008006" key="10">
    <source>
        <dbReference type="Google" id="ProtNLM"/>
    </source>
</evidence>
<feature type="domain" description="GS beta-grasp" evidence="6">
    <location>
        <begin position="28"/>
        <end position="110"/>
    </location>
</feature>
<comment type="caution">
    <text evidence="8">The sequence shown here is derived from an EMBL/GenBank/DDBJ whole genome shotgun (WGS) entry which is preliminary data.</text>
</comment>
<comment type="similarity">
    <text evidence="4 5">Belongs to the glutamine synthetase family.</text>
</comment>
<protein>
    <recommendedName>
        <fullName evidence="10">Glutamine synthetase</fullName>
    </recommendedName>
</protein>
<evidence type="ECO:0000256" key="4">
    <source>
        <dbReference type="PROSITE-ProRule" id="PRU01330"/>
    </source>
</evidence>
<dbReference type="PANTHER" id="PTHR43785">
    <property type="entry name" value="GAMMA-GLUTAMYLPUTRESCINE SYNTHETASE"/>
    <property type="match status" value="1"/>
</dbReference>
<dbReference type="InterPro" id="IPR008147">
    <property type="entry name" value="Gln_synt_N"/>
</dbReference>
<organism evidence="8 9">
    <name type="scientific">Effrenium voratum</name>
    <dbReference type="NCBI Taxonomy" id="2562239"/>
    <lineage>
        <taxon>Eukaryota</taxon>
        <taxon>Sar</taxon>
        <taxon>Alveolata</taxon>
        <taxon>Dinophyceae</taxon>
        <taxon>Suessiales</taxon>
        <taxon>Symbiodiniaceae</taxon>
        <taxon>Effrenium</taxon>
    </lineage>
</organism>
<keyword evidence="2" id="KW-0547">Nucleotide-binding</keyword>
<evidence type="ECO:0000256" key="1">
    <source>
        <dbReference type="ARBA" id="ARBA00022598"/>
    </source>
</evidence>
<dbReference type="Gene3D" id="3.10.20.70">
    <property type="entry name" value="Glutamine synthetase, N-terminal domain"/>
    <property type="match status" value="1"/>
</dbReference>
<dbReference type="SMART" id="SM01230">
    <property type="entry name" value="Gln-synt_C"/>
    <property type="match status" value="1"/>
</dbReference>
<evidence type="ECO:0000256" key="3">
    <source>
        <dbReference type="ARBA" id="ARBA00022840"/>
    </source>
</evidence>
<sequence length="453" mass="50147">MTCFTKPGFRQGEKLDAKADLAEVASARGIEFFLVAFLDLRGVLRTKMVPASAIKQIQRDGAGFAPAATWLDFGPHAADLLVVPDASSLFQVPFSPELAMVMGDSFIDGREVLQSPRAVLKAQVAAAAARGYVFKSGVEAEFFILSSQKEVALSDERDTQSKPCYDAQSMMRRIDLLTDIVKTLNACGFGVYQTDHEDANGQFEINWHYQDCLTTADQHIFFKWAVKTLAERHGFRATFMPRPFSGLSGNGCHIHCSLWSEGKNVFEGPETLSELGQRFLGGVLAKAPSFCAITNPTVNSYKRLNGAATASGYTWSPNRVSWSGNNRSHMVRVPDKDRFELRLADGAVNPYLLPAVMLACGFWGLDSKADAQKCFFPTSVNMYEIPDGSPELQGILTLPRNLLDATRSLEEDKQLQGLLGAEFMQAFIKVQKLEWAEFSAYLSRWELDRTLDC</sequence>
<feature type="domain" description="GS catalytic" evidence="7">
    <location>
        <begin position="116"/>
        <end position="453"/>
    </location>
</feature>
<dbReference type="Gene3D" id="3.30.590.10">
    <property type="entry name" value="Glutamine synthetase/guanido kinase, catalytic domain"/>
    <property type="match status" value="1"/>
</dbReference>
<evidence type="ECO:0000256" key="2">
    <source>
        <dbReference type="ARBA" id="ARBA00022741"/>
    </source>
</evidence>
<keyword evidence="9" id="KW-1185">Reference proteome</keyword>
<dbReference type="InterPro" id="IPR014746">
    <property type="entry name" value="Gln_synth/guanido_kin_cat_dom"/>
</dbReference>
<evidence type="ECO:0000259" key="7">
    <source>
        <dbReference type="PROSITE" id="PS51987"/>
    </source>
</evidence>
<evidence type="ECO:0000259" key="6">
    <source>
        <dbReference type="PROSITE" id="PS51986"/>
    </source>
</evidence>
<evidence type="ECO:0000256" key="5">
    <source>
        <dbReference type="RuleBase" id="RU000384"/>
    </source>
</evidence>
<proteinExistence type="inferred from homology"/>
<dbReference type="PROSITE" id="PS51987">
    <property type="entry name" value="GS_CATALYTIC"/>
    <property type="match status" value="1"/>
</dbReference>
<reference evidence="8" key="1">
    <citation type="submission" date="2023-08" db="EMBL/GenBank/DDBJ databases">
        <authorList>
            <person name="Chen Y."/>
            <person name="Shah S."/>
            <person name="Dougan E. K."/>
            <person name="Thang M."/>
            <person name="Chan C."/>
        </authorList>
    </citation>
    <scope>NUCLEOTIDE SEQUENCE</scope>
</reference>
<dbReference type="EMBL" id="CAUJNA010001113">
    <property type="protein sequence ID" value="CAJ1384457.1"/>
    <property type="molecule type" value="Genomic_DNA"/>
</dbReference>
<gene>
    <name evidence="8" type="ORF">EVOR1521_LOCUS11330</name>
</gene>
<name>A0AA36IBV8_9DINO</name>
<dbReference type="InterPro" id="IPR036651">
    <property type="entry name" value="Gln_synt_N_sf"/>
</dbReference>
<keyword evidence="3" id="KW-0067">ATP-binding</keyword>
<dbReference type="InterPro" id="IPR017536">
    <property type="entry name" value="Glutamine_synthetase_typeIII"/>
</dbReference>
<dbReference type="GO" id="GO:0006542">
    <property type="term" value="P:glutamine biosynthetic process"/>
    <property type="evidence" value="ECO:0007669"/>
    <property type="project" value="InterPro"/>
</dbReference>
<evidence type="ECO:0000313" key="8">
    <source>
        <dbReference type="EMBL" id="CAJ1384457.1"/>
    </source>
</evidence>
<dbReference type="SUPFAM" id="SSF55931">
    <property type="entry name" value="Glutamine synthetase/guanido kinase"/>
    <property type="match status" value="1"/>
</dbReference>
<dbReference type="InterPro" id="IPR008146">
    <property type="entry name" value="Gln_synth_cat_dom"/>
</dbReference>
<dbReference type="Proteomes" id="UP001178507">
    <property type="component" value="Unassembled WGS sequence"/>
</dbReference>
<dbReference type="NCBIfam" id="TIGR03105">
    <property type="entry name" value="gln_synth_III"/>
    <property type="match status" value="1"/>
</dbReference>
<dbReference type="SUPFAM" id="SSF54368">
    <property type="entry name" value="Glutamine synthetase, N-terminal domain"/>
    <property type="match status" value="1"/>
</dbReference>
<dbReference type="GO" id="GO:0004356">
    <property type="term" value="F:glutamine synthetase activity"/>
    <property type="evidence" value="ECO:0007669"/>
    <property type="project" value="InterPro"/>
</dbReference>
<accession>A0AA36IBV8</accession>
<evidence type="ECO:0000313" key="9">
    <source>
        <dbReference type="Proteomes" id="UP001178507"/>
    </source>
</evidence>